<evidence type="ECO:0000313" key="2">
    <source>
        <dbReference type="Proteomes" id="UP001276150"/>
    </source>
</evidence>
<proteinExistence type="predicted"/>
<sequence length="64" mass="7215">MPRDLKKGALVKVNPDKRSRPAVAALRGRQGTVLSWSQAENCYRIELADDMGWVILHRSDLEPV</sequence>
<evidence type="ECO:0000313" key="1">
    <source>
        <dbReference type="EMBL" id="MDV6376225.1"/>
    </source>
</evidence>
<comment type="caution">
    <text evidence="1">The sequence shown here is derived from an EMBL/GenBank/DDBJ whole genome shotgun (WGS) entry which is preliminary data.</text>
</comment>
<name>A0ABU4DUV0_9DEIO</name>
<dbReference type="Proteomes" id="UP001276150">
    <property type="component" value="Unassembled WGS sequence"/>
</dbReference>
<protein>
    <submittedName>
        <fullName evidence="1">Uncharacterized protein</fullName>
    </submittedName>
</protein>
<reference evidence="1 2" key="1">
    <citation type="submission" date="2022-11" db="EMBL/GenBank/DDBJ databases">
        <title>Deinococcus ZS9-10, Low Temperature and Draught-tolerating, UV-resistant Bacteria from Continental Antarctica.</title>
        <authorList>
            <person name="Cheng L."/>
        </authorList>
    </citation>
    <scope>NUCLEOTIDE SEQUENCE [LARGE SCALE GENOMIC DNA]</scope>
    <source>
        <strain evidence="1 2">ZS9-10</strain>
    </source>
</reference>
<organism evidence="1 2">
    <name type="scientific">Deinococcus arenicola</name>
    <dbReference type="NCBI Taxonomy" id="2994950"/>
    <lineage>
        <taxon>Bacteria</taxon>
        <taxon>Thermotogati</taxon>
        <taxon>Deinococcota</taxon>
        <taxon>Deinococci</taxon>
        <taxon>Deinococcales</taxon>
        <taxon>Deinococcaceae</taxon>
        <taxon>Deinococcus</taxon>
    </lineage>
</organism>
<gene>
    <name evidence="1" type="ORF">ORD21_16645</name>
</gene>
<dbReference type="RefSeq" id="WP_317641578.1">
    <property type="nucleotide sequence ID" value="NZ_JAPMIV010000052.1"/>
</dbReference>
<accession>A0ABU4DUV0</accession>
<dbReference type="EMBL" id="JAPMIV010000052">
    <property type="protein sequence ID" value="MDV6376225.1"/>
    <property type="molecule type" value="Genomic_DNA"/>
</dbReference>
<keyword evidence="2" id="KW-1185">Reference proteome</keyword>